<evidence type="ECO:0000256" key="12">
    <source>
        <dbReference type="ARBA" id="ARBA00041798"/>
    </source>
</evidence>
<evidence type="ECO:0000256" key="13">
    <source>
        <dbReference type="ARBA" id="ARBA00042316"/>
    </source>
</evidence>
<feature type="domain" description="UBC core" evidence="17">
    <location>
        <begin position="78"/>
        <end position="252"/>
    </location>
</feature>
<name>A0A5N5SZP8_9CRUS</name>
<evidence type="ECO:0000256" key="15">
    <source>
        <dbReference type="SAM" id="Coils"/>
    </source>
</evidence>
<dbReference type="OrthoDB" id="47801at2759"/>
<dbReference type="EC" id="2.3.2.23" evidence="3"/>
<dbReference type="GO" id="GO:0061631">
    <property type="term" value="F:ubiquitin conjugating enzyme activity"/>
    <property type="evidence" value="ECO:0007669"/>
    <property type="project" value="UniProtKB-EC"/>
</dbReference>
<evidence type="ECO:0000256" key="6">
    <source>
        <dbReference type="ARBA" id="ARBA00022703"/>
    </source>
</evidence>
<dbReference type="InterPro" id="IPR016135">
    <property type="entry name" value="UBQ-conjugating_enzyme/RWD"/>
</dbReference>
<keyword evidence="10" id="KW-0539">Nucleus</keyword>
<feature type="coiled-coil region" evidence="15">
    <location>
        <begin position="275"/>
        <end position="302"/>
    </location>
</feature>
<evidence type="ECO:0000256" key="11">
    <source>
        <dbReference type="ARBA" id="ARBA00039894"/>
    </source>
</evidence>
<evidence type="ECO:0000256" key="4">
    <source>
        <dbReference type="ARBA" id="ARBA00022490"/>
    </source>
</evidence>
<feature type="compositionally biased region" description="Acidic residues" evidence="16">
    <location>
        <begin position="344"/>
        <end position="376"/>
    </location>
</feature>
<evidence type="ECO:0000256" key="7">
    <source>
        <dbReference type="ARBA" id="ARBA00022741"/>
    </source>
</evidence>
<dbReference type="SMART" id="SM00212">
    <property type="entry name" value="UBCc"/>
    <property type="match status" value="1"/>
</dbReference>
<dbReference type="PANTHER" id="PTHR46116">
    <property type="entry name" value="(E3-INDEPENDENT) E2 UBIQUITIN-CONJUGATING ENZYME"/>
    <property type="match status" value="1"/>
</dbReference>
<dbReference type="AlphaFoldDB" id="A0A5N5SZP8"/>
<feature type="compositionally biased region" description="Basic and acidic residues" evidence="16">
    <location>
        <begin position="377"/>
        <end position="388"/>
    </location>
</feature>
<dbReference type="InterPro" id="IPR000608">
    <property type="entry name" value="UBC"/>
</dbReference>
<dbReference type="GO" id="GO:0005524">
    <property type="term" value="F:ATP binding"/>
    <property type="evidence" value="ECO:0007669"/>
    <property type="project" value="UniProtKB-KW"/>
</dbReference>
<comment type="caution">
    <text evidence="18">The sequence shown here is derived from an EMBL/GenBank/DDBJ whole genome shotgun (WGS) entry which is preliminary data.</text>
</comment>
<keyword evidence="9" id="KW-0067">ATP-binding</keyword>
<feature type="compositionally biased region" description="Basic and acidic residues" evidence="16">
    <location>
        <begin position="395"/>
        <end position="407"/>
    </location>
</feature>
<organism evidence="18 19">
    <name type="scientific">Armadillidium nasatum</name>
    <dbReference type="NCBI Taxonomy" id="96803"/>
    <lineage>
        <taxon>Eukaryota</taxon>
        <taxon>Metazoa</taxon>
        <taxon>Ecdysozoa</taxon>
        <taxon>Arthropoda</taxon>
        <taxon>Crustacea</taxon>
        <taxon>Multicrustacea</taxon>
        <taxon>Malacostraca</taxon>
        <taxon>Eumalacostraca</taxon>
        <taxon>Peracarida</taxon>
        <taxon>Isopoda</taxon>
        <taxon>Oniscidea</taxon>
        <taxon>Crinocheta</taxon>
        <taxon>Armadillidiidae</taxon>
        <taxon>Armadillidium</taxon>
    </lineage>
</organism>
<comment type="subcellular location">
    <subcellularLocation>
        <location evidence="2">Cytoplasm</location>
    </subcellularLocation>
    <subcellularLocation>
        <location evidence="1">Nucleus</location>
    </subcellularLocation>
</comment>
<dbReference type="GO" id="GO:0006915">
    <property type="term" value="P:apoptotic process"/>
    <property type="evidence" value="ECO:0007669"/>
    <property type="project" value="UniProtKB-KW"/>
</dbReference>
<protein>
    <recommendedName>
        <fullName evidence="11">Ubiquitin-conjugating enzyme E2 Z</fullName>
        <ecNumber evidence="3">2.3.2.23</ecNumber>
    </recommendedName>
    <alternativeName>
        <fullName evidence="12">E2 ubiquitin-conjugating enzyme Z</fullName>
    </alternativeName>
    <alternativeName>
        <fullName evidence="14">Ubiquitin carrier protein Z</fullName>
    </alternativeName>
    <alternativeName>
        <fullName evidence="13">Ubiquitin-protein ligase Z</fullName>
    </alternativeName>
</protein>
<dbReference type="Gene3D" id="3.10.110.10">
    <property type="entry name" value="Ubiquitin Conjugating Enzyme"/>
    <property type="match status" value="1"/>
</dbReference>
<evidence type="ECO:0000256" key="9">
    <source>
        <dbReference type="ARBA" id="ARBA00022840"/>
    </source>
</evidence>
<feature type="region of interest" description="Disordered" evidence="16">
    <location>
        <begin position="344"/>
        <end position="407"/>
    </location>
</feature>
<keyword evidence="7" id="KW-0547">Nucleotide-binding</keyword>
<evidence type="ECO:0000256" key="3">
    <source>
        <dbReference type="ARBA" id="ARBA00012486"/>
    </source>
</evidence>
<evidence type="ECO:0000256" key="2">
    <source>
        <dbReference type="ARBA" id="ARBA00004496"/>
    </source>
</evidence>
<dbReference type="GO" id="GO:0005737">
    <property type="term" value="C:cytoplasm"/>
    <property type="evidence" value="ECO:0007669"/>
    <property type="project" value="UniProtKB-SubCell"/>
</dbReference>
<evidence type="ECO:0000256" key="8">
    <source>
        <dbReference type="ARBA" id="ARBA00022786"/>
    </source>
</evidence>
<reference evidence="18 19" key="1">
    <citation type="journal article" date="2019" name="PLoS Biol.">
        <title>Sex chromosomes control vertical transmission of feminizing Wolbachia symbionts in an isopod.</title>
        <authorList>
            <person name="Becking T."/>
            <person name="Chebbi M.A."/>
            <person name="Giraud I."/>
            <person name="Moumen B."/>
            <person name="Laverre T."/>
            <person name="Caubet Y."/>
            <person name="Peccoud J."/>
            <person name="Gilbert C."/>
            <person name="Cordaux R."/>
        </authorList>
    </citation>
    <scope>NUCLEOTIDE SEQUENCE [LARGE SCALE GENOMIC DNA]</scope>
    <source>
        <strain evidence="18">ANa2</strain>
        <tissue evidence="18">Whole body excluding digestive tract and cuticle</tissue>
    </source>
</reference>
<dbReference type="SUPFAM" id="SSF54495">
    <property type="entry name" value="UBC-like"/>
    <property type="match status" value="1"/>
</dbReference>
<keyword evidence="15" id="KW-0175">Coiled coil</keyword>
<dbReference type="PANTHER" id="PTHR46116:SF26">
    <property type="entry name" value="UBIQUITIN-CONJUGATING ENZYME E2 Z"/>
    <property type="match status" value="1"/>
</dbReference>
<dbReference type="Proteomes" id="UP000326759">
    <property type="component" value="Unassembled WGS sequence"/>
</dbReference>
<keyword evidence="5" id="KW-0808">Transferase</keyword>
<keyword evidence="4" id="KW-0963">Cytoplasm</keyword>
<feature type="compositionally biased region" description="Low complexity" evidence="16">
    <location>
        <begin position="12"/>
        <end position="31"/>
    </location>
</feature>
<proteinExistence type="predicted"/>
<keyword evidence="19" id="KW-1185">Reference proteome</keyword>
<evidence type="ECO:0000256" key="14">
    <source>
        <dbReference type="ARBA" id="ARBA00042401"/>
    </source>
</evidence>
<evidence type="ECO:0000256" key="16">
    <source>
        <dbReference type="SAM" id="MobiDB-lite"/>
    </source>
</evidence>
<evidence type="ECO:0000313" key="19">
    <source>
        <dbReference type="Proteomes" id="UP000326759"/>
    </source>
</evidence>
<evidence type="ECO:0000259" key="17">
    <source>
        <dbReference type="PROSITE" id="PS50127"/>
    </source>
</evidence>
<gene>
    <name evidence="18" type="primary">ube2z</name>
    <name evidence="18" type="ORF">Anas_12055</name>
</gene>
<dbReference type="GO" id="GO:0005634">
    <property type="term" value="C:nucleus"/>
    <property type="evidence" value="ECO:0007669"/>
    <property type="project" value="UniProtKB-SubCell"/>
</dbReference>
<evidence type="ECO:0000256" key="1">
    <source>
        <dbReference type="ARBA" id="ARBA00004123"/>
    </source>
</evidence>
<accession>A0A5N5SZP8</accession>
<keyword evidence="6" id="KW-0053">Apoptosis</keyword>
<sequence length="407" mass="46343">MASNVPEDLSKNNESQNSGENSSSDSSQSSLVSKLPGVKFLKEKVKKTTSKIKSYSDRIYWDPLASNDWDVAGPPNHFVSTRIKRDLTALFKEPLPGIFAIPDEKNFCLVHCLILGPFETPYEGGYFHFAVRFGPSYPIHPPRVRMLTTGGGKVRFNPNLYSNGKVCLSILGLLNDKPYFNEPGFKTEHYYGESDKYNIYLTHETIRISVCSQLEQCYGDKRKQKAIPAELAEVMRESFLDLYSDYIETCNKYKHLDGQEMTDIFGCCESLVYSFEKLISRLKRIKEILSALKKETNEKEKESSLSSISDEDEYDKFRNASSSLPTAKPIDLDAEDDEFVESLYDGNDDVDLFYNDEDDDDDDDDEELKEVNEEDGEKINEESSEKDGLSFCSDKNIKENETSDCDK</sequence>
<dbReference type="GO" id="GO:0004869">
    <property type="term" value="F:cysteine-type endopeptidase inhibitor activity"/>
    <property type="evidence" value="ECO:0007669"/>
    <property type="project" value="TreeGrafter"/>
</dbReference>
<dbReference type="EMBL" id="SEYY01017174">
    <property type="protein sequence ID" value="KAB7499703.1"/>
    <property type="molecule type" value="Genomic_DNA"/>
</dbReference>
<dbReference type="Pfam" id="PF00179">
    <property type="entry name" value="UQ_con"/>
    <property type="match status" value="1"/>
</dbReference>
<evidence type="ECO:0000256" key="10">
    <source>
        <dbReference type="ARBA" id="ARBA00023242"/>
    </source>
</evidence>
<feature type="region of interest" description="Disordered" evidence="16">
    <location>
        <begin position="1"/>
        <end position="31"/>
    </location>
</feature>
<keyword evidence="8" id="KW-0833">Ubl conjugation pathway</keyword>
<dbReference type="GO" id="GO:0043066">
    <property type="term" value="P:negative regulation of apoptotic process"/>
    <property type="evidence" value="ECO:0007669"/>
    <property type="project" value="TreeGrafter"/>
</dbReference>
<dbReference type="PROSITE" id="PS50127">
    <property type="entry name" value="UBC_2"/>
    <property type="match status" value="1"/>
</dbReference>
<evidence type="ECO:0000313" key="18">
    <source>
        <dbReference type="EMBL" id="KAB7499703.1"/>
    </source>
</evidence>
<dbReference type="CDD" id="cd23809">
    <property type="entry name" value="UBCc_UBE2Z"/>
    <property type="match status" value="1"/>
</dbReference>
<evidence type="ECO:0000256" key="5">
    <source>
        <dbReference type="ARBA" id="ARBA00022679"/>
    </source>
</evidence>